<name>A0A9Q1HM53_HOLLE</name>
<keyword evidence="3" id="KW-0675">Receptor</keyword>
<dbReference type="EMBL" id="JAIZAY010000001">
    <property type="protein sequence ID" value="KAJ8050776.1"/>
    <property type="molecule type" value="Genomic_DNA"/>
</dbReference>
<dbReference type="OrthoDB" id="27267at2759"/>
<dbReference type="PANTHER" id="PTHR45617:SF169">
    <property type="entry name" value="LRRCT DOMAIN-CONTAINING PROTEIN"/>
    <property type="match status" value="1"/>
</dbReference>
<dbReference type="AlphaFoldDB" id="A0A9Q1HM53"/>
<dbReference type="InterPro" id="IPR001611">
    <property type="entry name" value="Leu-rich_rpt"/>
</dbReference>
<protein>
    <submittedName>
        <fullName evidence="3">Leucine-rich repeat-containing G-protein coupled receptor 6</fullName>
    </submittedName>
</protein>
<gene>
    <name evidence="3" type="ORF">HOLleu_04104</name>
</gene>
<evidence type="ECO:0000256" key="2">
    <source>
        <dbReference type="ARBA" id="ARBA00022737"/>
    </source>
</evidence>
<reference evidence="3" key="1">
    <citation type="submission" date="2021-10" db="EMBL/GenBank/DDBJ databases">
        <title>Tropical sea cucumber genome reveals ecological adaptation and Cuvierian tubules defense mechanism.</title>
        <authorList>
            <person name="Chen T."/>
        </authorList>
    </citation>
    <scope>NUCLEOTIDE SEQUENCE</scope>
    <source>
        <strain evidence="3">Nanhai2018</strain>
        <tissue evidence="3">Muscle</tissue>
    </source>
</reference>
<organism evidence="3 4">
    <name type="scientific">Holothuria leucospilota</name>
    <name type="common">Black long sea cucumber</name>
    <name type="synonym">Mertensiothuria leucospilota</name>
    <dbReference type="NCBI Taxonomy" id="206669"/>
    <lineage>
        <taxon>Eukaryota</taxon>
        <taxon>Metazoa</taxon>
        <taxon>Echinodermata</taxon>
        <taxon>Eleutherozoa</taxon>
        <taxon>Echinozoa</taxon>
        <taxon>Holothuroidea</taxon>
        <taxon>Aspidochirotacea</taxon>
        <taxon>Aspidochirotida</taxon>
        <taxon>Holothuriidae</taxon>
        <taxon>Holothuria</taxon>
    </lineage>
</organism>
<dbReference type="Gene3D" id="3.80.10.10">
    <property type="entry name" value="Ribonuclease Inhibitor"/>
    <property type="match status" value="1"/>
</dbReference>
<proteinExistence type="predicted"/>
<keyword evidence="2" id="KW-0677">Repeat</keyword>
<keyword evidence="4" id="KW-1185">Reference proteome</keyword>
<evidence type="ECO:0000313" key="4">
    <source>
        <dbReference type="Proteomes" id="UP001152320"/>
    </source>
</evidence>
<comment type="caution">
    <text evidence="3">The sequence shown here is derived from an EMBL/GenBank/DDBJ whole genome shotgun (WGS) entry which is preliminary data.</text>
</comment>
<dbReference type="SUPFAM" id="SSF52058">
    <property type="entry name" value="L domain-like"/>
    <property type="match status" value="1"/>
</dbReference>
<dbReference type="PANTHER" id="PTHR45617">
    <property type="entry name" value="LEUCINE RICH REPEAT FAMILY PROTEIN"/>
    <property type="match status" value="1"/>
</dbReference>
<evidence type="ECO:0000313" key="3">
    <source>
        <dbReference type="EMBL" id="KAJ8050776.1"/>
    </source>
</evidence>
<dbReference type="Pfam" id="PF13855">
    <property type="entry name" value="LRR_8"/>
    <property type="match status" value="1"/>
</dbReference>
<dbReference type="Proteomes" id="UP001152320">
    <property type="component" value="Chromosome 1"/>
</dbReference>
<accession>A0A9Q1HM53</accession>
<keyword evidence="1" id="KW-0433">Leucine-rich repeat</keyword>
<dbReference type="InterPro" id="IPR032675">
    <property type="entry name" value="LRR_dom_sf"/>
</dbReference>
<sequence>MNLTSADDLADEISKSVAVVVIANSNASFIRNGNWNFLSNLTELEHLTFMNNEMTNLSEFKSSYVDNLIILNFLMIGRNNLKIFPVEQFTALKKLEYLSLECNQLQTIGEAQWNLPHLESLSFYSNQISVRAVQLNGLINLRRLDKRQLI</sequence>
<evidence type="ECO:0000256" key="1">
    <source>
        <dbReference type="ARBA" id="ARBA00022614"/>
    </source>
</evidence>